<evidence type="ECO:0000313" key="1">
    <source>
        <dbReference type="EMBL" id="GAA5052260.1"/>
    </source>
</evidence>
<dbReference type="Proteomes" id="UP001500518">
    <property type="component" value="Unassembled WGS sequence"/>
</dbReference>
<protein>
    <submittedName>
        <fullName evidence="1">Uncharacterized protein</fullName>
    </submittedName>
</protein>
<name>A0ABP9K6C7_9SPHN</name>
<sequence length="111" mass="12358">MKLAPETPYCTIYQLLDELRLAQSIPVGALGRVFEAVDTLRTTGAPAFDIAIAERLSVALLRWGHSGRTREEAFRTELAELTADWLEVRLPHPVRVRVPTNAQAPMAAHVR</sequence>
<keyword evidence="2" id="KW-1185">Reference proteome</keyword>
<gene>
    <name evidence="1" type="ORF">GCM10023208_12940</name>
</gene>
<proteinExistence type="predicted"/>
<evidence type="ECO:0000313" key="2">
    <source>
        <dbReference type="Proteomes" id="UP001500518"/>
    </source>
</evidence>
<comment type="caution">
    <text evidence="1">The sequence shown here is derived from an EMBL/GenBank/DDBJ whole genome shotgun (WGS) entry which is preliminary data.</text>
</comment>
<organism evidence="1 2">
    <name type="scientific">Erythrobacter westpacificensis</name>
    <dbReference type="NCBI Taxonomy" id="1055231"/>
    <lineage>
        <taxon>Bacteria</taxon>
        <taxon>Pseudomonadati</taxon>
        <taxon>Pseudomonadota</taxon>
        <taxon>Alphaproteobacteria</taxon>
        <taxon>Sphingomonadales</taxon>
        <taxon>Erythrobacteraceae</taxon>
        <taxon>Erythrobacter/Porphyrobacter group</taxon>
        <taxon>Erythrobacter</taxon>
    </lineage>
</organism>
<reference evidence="2" key="1">
    <citation type="journal article" date="2019" name="Int. J. Syst. Evol. Microbiol.">
        <title>The Global Catalogue of Microorganisms (GCM) 10K type strain sequencing project: providing services to taxonomists for standard genome sequencing and annotation.</title>
        <authorList>
            <consortium name="The Broad Institute Genomics Platform"/>
            <consortium name="The Broad Institute Genome Sequencing Center for Infectious Disease"/>
            <person name="Wu L."/>
            <person name="Ma J."/>
        </authorList>
    </citation>
    <scope>NUCLEOTIDE SEQUENCE [LARGE SCALE GENOMIC DNA]</scope>
    <source>
        <strain evidence="2">JCM 18014</strain>
    </source>
</reference>
<dbReference type="RefSeq" id="WP_346032289.1">
    <property type="nucleotide sequence ID" value="NZ_BAABHV010000009.1"/>
</dbReference>
<accession>A0ABP9K6C7</accession>
<dbReference type="EMBL" id="BAABHV010000009">
    <property type="protein sequence ID" value="GAA5052260.1"/>
    <property type="molecule type" value="Genomic_DNA"/>
</dbReference>